<dbReference type="InterPro" id="IPR029028">
    <property type="entry name" value="Alpha/beta_knot_MTases"/>
</dbReference>
<dbReference type="AlphaFoldDB" id="A0A6L2R408"/>
<comment type="similarity">
    <text evidence="2 10">Belongs to the RNA methyltransferase RsmE family.</text>
</comment>
<comment type="catalytic activity">
    <reaction evidence="9 10">
        <text>uridine(1498) in 16S rRNA + S-adenosyl-L-methionine = N(3)-methyluridine(1498) in 16S rRNA + S-adenosyl-L-homocysteine + H(+)</text>
        <dbReference type="Rhea" id="RHEA:42920"/>
        <dbReference type="Rhea" id="RHEA-COMP:10283"/>
        <dbReference type="Rhea" id="RHEA-COMP:10284"/>
        <dbReference type="ChEBI" id="CHEBI:15378"/>
        <dbReference type="ChEBI" id="CHEBI:57856"/>
        <dbReference type="ChEBI" id="CHEBI:59789"/>
        <dbReference type="ChEBI" id="CHEBI:65315"/>
        <dbReference type="ChEBI" id="CHEBI:74502"/>
        <dbReference type="EC" id="2.1.1.193"/>
    </reaction>
</comment>
<feature type="domain" description="Ribosomal RNA small subunit methyltransferase E PUA-like" evidence="12">
    <location>
        <begin position="19"/>
        <end position="63"/>
    </location>
</feature>
<feature type="domain" description="Ribosomal RNA small subunit methyltransferase E methyltransferase" evidence="11">
    <location>
        <begin position="77"/>
        <end position="231"/>
    </location>
</feature>
<comment type="caution">
    <text evidence="13">The sequence shown here is derived from an EMBL/GenBank/DDBJ whole genome shotgun (WGS) entry which is preliminary data.</text>
</comment>
<evidence type="ECO:0000256" key="5">
    <source>
        <dbReference type="ARBA" id="ARBA00022603"/>
    </source>
</evidence>
<evidence type="ECO:0000256" key="8">
    <source>
        <dbReference type="ARBA" id="ARBA00025699"/>
    </source>
</evidence>
<evidence type="ECO:0000259" key="12">
    <source>
        <dbReference type="Pfam" id="PF20260"/>
    </source>
</evidence>
<evidence type="ECO:0000313" key="14">
    <source>
        <dbReference type="Proteomes" id="UP000505077"/>
    </source>
</evidence>
<evidence type="ECO:0000256" key="4">
    <source>
        <dbReference type="ARBA" id="ARBA00022552"/>
    </source>
</evidence>
<dbReference type="Pfam" id="PF04452">
    <property type="entry name" value="Methyltrans_RNA"/>
    <property type="match status" value="1"/>
</dbReference>
<evidence type="ECO:0000256" key="9">
    <source>
        <dbReference type="ARBA" id="ARBA00047944"/>
    </source>
</evidence>
<sequence>MGEPFFYLPPESWSSEIFLDKQEAKHLSRSLRLAPGQTVRLLDGAGRAGRFVILEIQKKTIRLERIEEQILQKPEARAVLAPAFSKAVRRGFFFEKAVELGCDAVWIWQGDHSQGKLPAALHATVRGQMIAGAKQCGNPWLPEVRVFPSGIIEVVAAADSVDYRILPWELQENVPMLALAQVGRPGVSLYVIGPEGGFSVRELALLSGFTPVSLGARVLRCETAATLCLGIHWWASHAAKNDVNTLERQL</sequence>
<name>A0A6L2R408_9BACT</name>
<comment type="subcellular location">
    <subcellularLocation>
        <location evidence="1 10">Cytoplasm</location>
    </subcellularLocation>
</comment>
<dbReference type="NCBIfam" id="NF008703">
    <property type="entry name" value="PRK11713.6-2"/>
    <property type="match status" value="1"/>
</dbReference>
<dbReference type="EC" id="2.1.1.193" evidence="10"/>
<dbReference type="PANTHER" id="PTHR30027:SF3">
    <property type="entry name" value="16S RRNA (URACIL(1498)-N(3))-METHYLTRANSFERASE"/>
    <property type="match status" value="1"/>
</dbReference>
<dbReference type="GO" id="GO:0070042">
    <property type="term" value="F:rRNA (uridine-N3-)-methyltransferase activity"/>
    <property type="evidence" value="ECO:0007669"/>
    <property type="project" value="TreeGrafter"/>
</dbReference>
<dbReference type="SUPFAM" id="SSF75217">
    <property type="entry name" value="alpha/beta knot"/>
    <property type="match status" value="1"/>
</dbReference>
<keyword evidence="7 10" id="KW-0949">S-adenosyl-L-methionine</keyword>
<evidence type="ECO:0000256" key="2">
    <source>
        <dbReference type="ARBA" id="ARBA00005528"/>
    </source>
</evidence>
<reference evidence="13 14" key="1">
    <citation type="journal article" date="2020" name="ISME J.">
        <title>Parallel Reductive Genome Evolution in Desulfovibrio Ectosymbionts Independently Acquired by Trichonympha Protists in the Termite Gut.</title>
        <authorList>
            <person name="Takeuchi M."/>
            <person name="Kuwahara H."/>
            <person name="Murakami T."/>
            <person name="Takahashi K."/>
            <person name="Kajitani R."/>
            <person name="Toyoda A."/>
            <person name="Itoh T."/>
            <person name="Ohkuma M."/>
            <person name="Hongoh Y."/>
        </authorList>
    </citation>
    <scope>NUCLEOTIDE SEQUENCE [LARGE SCALE GENOMIC DNA]</scope>
    <source>
        <strain evidence="13">ZnDsv-02</strain>
    </source>
</reference>
<accession>A0A6L2R408</accession>
<dbReference type="InterPro" id="IPR029026">
    <property type="entry name" value="tRNA_m1G_MTases_N"/>
</dbReference>
<dbReference type="InterPro" id="IPR046887">
    <property type="entry name" value="RsmE_PUA-like"/>
</dbReference>
<dbReference type="SUPFAM" id="SSF88697">
    <property type="entry name" value="PUA domain-like"/>
    <property type="match status" value="1"/>
</dbReference>
<keyword evidence="6 10" id="KW-0808">Transferase</keyword>
<dbReference type="Proteomes" id="UP000505077">
    <property type="component" value="Unassembled WGS sequence"/>
</dbReference>
<protein>
    <recommendedName>
        <fullName evidence="10">Ribosomal RNA small subunit methyltransferase E</fullName>
        <ecNumber evidence="10">2.1.1.193</ecNumber>
    </recommendedName>
</protein>
<dbReference type="PIRSF" id="PIRSF015601">
    <property type="entry name" value="MTase_slr0722"/>
    <property type="match status" value="1"/>
</dbReference>
<dbReference type="InterPro" id="IPR006700">
    <property type="entry name" value="RsmE"/>
</dbReference>
<keyword evidence="4 10" id="KW-0698">rRNA processing</keyword>
<evidence type="ECO:0000256" key="1">
    <source>
        <dbReference type="ARBA" id="ARBA00004496"/>
    </source>
</evidence>
<dbReference type="CDD" id="cd18084">
    <property type="entry name" value="RsmE-like"/>
    <property type="match status" value="1"/>
</dbReference>
<dbReference type="Gene3D" id="3.40.1280.10">
    <property type="match status" value="1"/>
</dbReference>
<dbReference type="InterPro" id="IPR046886">
    <property type="entry name" value="RsmE_MTase_dom"/>
</dbReference>
<dbReference type="GO" id="GO:0005737">
    <property type="term" value="C:cytoplasm"/>
    <property type="evidence" value="ECO:0007669"/>
    <property type="project" value="UniProtKB-SubCell"/>
</dbReference>
<dbReference type="Pfam" id="PF20260">
    <property type="entry name" value="PUA_4"/>
    <property type="match status" value="1"/>
</dbReference>
<dbReference type="PANTHER" id="PTHR30027">
    <property type="entry name" value="RIBOSOMAL RNA SMALL SUBUNIT METHYLTRANSFERASE E"/>
    <property type="match status" value="1"/>
</dbReference>
<dbReference type="NCBIfam" id="TIGR00046">
    <property type="entry name" value="RsmE family RNA methyltransferase"/>
    <property type="match status" value="1"/>
</dbReference>
<evidence type="ECO:0000313" key="13">
    <source>
        <dbReference type="EMBL" id="GFH62310.1"/>
    </source>
</evidence>
<evidence type="ECO:0000256" key="7">
    <source>
        <dbReference type="ARBA" id="ARBA00022691"/>
    </source>
</evidence>
<gene>
    <name evidence="13" type="primary">rsmE</name>
    <name evidence="13" type="ORF">ZNDK_0081</name>
</gene>
<keyword evidence="3 10" id="KW-0963">Cytoplasm</keyword>
<keyword evidence="5 10" id="KW-0489">Methyltransferase</keyword>
<evidence type="ECO:0000256" key="6">
    <source>
        <dbReference type="ARBA" id="ARBA00022679"/>
    </source>
</evidence>
<dbReference type="InterPro" id="IPR015947">
    <property type="entry name" value="PUA-like_sf"/>
</dbReference>
<evidence type="ECO:0000256" key="3">
    <source>
        <dbReference type="ARBA" id="ARBA00022490"/>
    </source>
</evidence>
<evidence type="ECO:0000256" key="10">
    <source>
        <dbReference type="PIRNR" id="PIRNR015601"/>
    </source>
</evidence>
<comment type="function">
    <text evidence="8 10">Specifically methylates the N3 position of the uracil ring of uridine 1498 (m3U1498) in 16S rRNA. Acts on the fully assembled 30S ribosomal subunit.</text>
</comment>
<proteinExistence type="inferred from homology"/>
<organism evidence="13 14">
    <name type="scientific">Candidatus Desulfovibrio kirbyi</name>
    <dbReference type="NCBI Taxonomy" id="2696086"/>
    <lineage>
        <taxon>Bacteria</taxon>
        <taxon>Pseudomonadati</taxon>
        <taxon>Thermodesulfobacteriota</taxon>
        <taxon>Desulfovibrionia</taxon>
        <taxon>Desulfovibrionales</taxon>
        <taxon>Desulfovibrionaceae</taxon>
        <taxon>Desulfovibrio</taxon>
    </lineage>
</organism>
<evidence type="ECO:0000259" key="11">
    <source>
        <dbReference type="Pfam" id="PF04452"/>
    </source>
</evidence>
<dbReference type="GO" id="GO:0070475">
    <property type="term" value="P:rRNA base methylation"/>
    <property type="evidence" value="ECO:0007669"/>
    <property type="project" value="TreeGrafter"/>
</dbReference>
<dbReference type="EMBL" id="BLLL01000001">
    <property type="protein sequence ID" value="GFH62310.1"/>
    <property type="molecule type" value="Genomic_DNA"/>
</dbReference>